<keyword evidence="1" id="KW-1133">Transmembrane helix</keyword>
<dbReference type="OrthoDB" id="419138at2759"/>
<feature type="transmembrane region" description="Helical" evidence="1">
    <location>
        <begin position="2223"/>
        <end position="2240"/>
    </location>
</feature>
<feature type="transmembrane region" description="Helical" evidence="1">
    <location>
        <begin position="135"/>
        <end position="153"/>
    </location>
</feature>
<dbReference type="Pfam" id="PF23579">
    <property type="entry name" value="ARM_TBCD"/>
    <property type="match status" value="1"/>
</dbReference>
<evidence type="ECO:0000313" key="3">
    <source>
        <dbReference type="EMBL" id="OAF71066.1"/>
    </source>
</evidence>
<dbReference type="InterPro" id="IPR016024">
    <property type="entry name" value="ARM-type_fold"/>
</dbReference>
<dbReference type="InterPro" id="IPR011989">
    <property type="entry name" value="ARM-like"/>
</dbReference>
<dbReference type="Pfam" id="PF09773">
    <property type="entry name" value="Meckelin"/>
    <property type="match status" value="1"/>
</dbReference>
<feature type="transmembrane region" description="Helical" evidence="1">
    <location>
        <begin position="2006"/>
        <end position="2026"/>
    </location>
</feature>
<sequence>MLNKLNEKVDEPELNVCKLLEFVEFDEIMNYINELLQHGTLEEFKKDKFKSIFDRYLENGNLFTKHMKKMTEPLLKLIKTSKNESTFFTSCELIYYIFKVKGIKNISIYMPNGVDDLIFVVSKLEKIDKVDEETWFSIYILLIWLSIVCLIPFDMKIFETNQDKLANRILDISKKFSTYYGTNQEGGALVIGKFLARPDMKDALQVFVENVTENLVSQTLKSNNEIEGNVLVLCRIFKNNCNEMHKKLSIQLINEIPNLDHLFDSKQDKIRHFSIKMVQHAILSLLPIKMSSWLYTRKIKNTMGVAYQTEGADNKMTTQVLNCIQLGIGPIFFKLGDKNCKVRWSAAKGICRIVCRVSLDVAQTLIDELCSIFTVKNTTCELVHGMCLVFAELGRNGALLPKNMQTVFPQILMALQFEQPFIFGPTGEFVRDAACFTLWSFSRTFTIQEIEHLLLNVAQHLILTFLFDRSVTVRRAASAAFQEFYGRFSKIPHGFDIMIKCDFSQVGILKNCFSNLAQFVCNYDVYRNIMFHHLLENRMVHWDRQISSLSVTCLQLYVLPYIDEGYITNYLYPTLLKYLASSDDDKVYGALFFLSDSKNLFYIKDSKKQKKNETFLANLVKSRDIMGGLEMFPKMSTSIKGIFMKFAAATFVKCHEMNCNTLIKQKNHYFVKKFLYCKNVEPFISELSESIGKILISSENDISREFYLEMYKKIPFKKRTDLVGYDEILICISSIKFVYRPASKQSFMNQSKNQEFIQNVISRLINCLSMEKYLNYETRKIYKFKLLAIETLETYLNIEQLSSKWVRNIVKAFIYCLNVERFDNFGDVGCEIRLKVLILFKKYFKSQDKQYQFIRNRIIQFLIYGDCDKFNDGQKDDGKNLPFSQKYVSLALCINRLVRISLEGIQNLCIQASACLFYVVKFICQSHNINEINVLNIQFKKFIDNGQHSINNIKVVVTCLQYDWLTYEGILGISKSIGGLTKSTRIIAGLYTFTLLRDSKRIMALDIFADQILDLKKSKPDSFFNIFKTFEILLTDALSIYRVKKFLNHILNTLHEFTNFIVLPLNEKWYKTATDIFNLIETHTKLTKIFKDINSCTKLYCAFLEYSDVLYKRGIEMLLILLKSEYPKIRLNTAIEFQENLTVFDDFFQKKLEPNKFNEISTILVETQWCEDEDYQLKIIELKKLFNCIFLLILKLVIVKSVSYEYLKSSLADCKSSRADEFQEYFDTITLQCTQCPQDSKKNVVSSDGYSCVCTPKYRRVNKDGNVICEKCPNDLVADEDNGMICVECSKSSPYNNITQSCEKCSIDSVSAVLNVDGSPIVDKDEAIVPTVPLENMESTQNVTNPVTTSPTNIKAKNIAMYSKHCLPCNKMTIPDEDKQRCTVCTKNTIYLKSFSSCICPVERQSGSFCFESKDYLPGNSLNLYKTTYGNLNIDSAYFKDNIRTNYGLCMPSINNQTACQILSNMCVLIMYSRTNELTAVNTDACGLYFRQLNLDRFSKIITVPTTKNNTTPTDNTKTATSRLQQRDRPIDLPWLYYLEETGNIILSHNVLEKIYALPASNLEIEFSKYSLDGKFLGMFSSVGGEIQLCKEGVLRLDSAWKIGVEYKQACTIRAKDLWNTEKYPTNLYDPFLSSIVEGETVLYPIPVLITNYMDKNKNKVNVGSNAKDWPSDKWQFTRRFFLVDNIGGIAVKGSSKIQDALIDKETEDTEIAKAVRYAKSIVFYITLKEAFTTNTIGIDSGSTDGQIMPPFMVIDYDVVTLDEITNNPNAHISTTFEVKYRMSTITFQSNFNWSIQGLSIVAVIIAAIRTASWNRRNGNLTIEVLTVIKFFLHLFASISDVFLITIIGATFWIAIFFKLQKTAVVMLPSVESQKSWLEPYIITAVVFRIISTIHLIGRQISVDIFLIDWERSHGNSDQKNTSDVSAWRTYFVANEWNEIQTYRKCPHAIRLFFIMFLLYVTNFDTFAAWQATGGEILDTVWLKTVVPGRDVDALGADYRCVDNQVLRIALISAIFFGIYIVQWIIDSAIYTRFIEDKIEQFVDLCSMCSISVVIFETKNYGYYIHGRSIHGYADTGMKQMYENMDREEKDLCGKRGLQPNSDQQTFSMLLAQNIRTHYDNIIYPILSGNDLTITIPTKDEKTNLNRLDAAIVKCLNSYSFLNKLLQSFFEHSLKEVDYEVKDRTLIELLLNLESYGIQNDISVLYKDNGHSFDSVLFYGNEWYLLSFELLIFLIIDYYSQNYILA</sequence>
<name>A0A177B9Z9_9BILA</name>
<feature type="domain" description="Tubulin-folding cofactor D ARM repeats" evidence="2">
    <location>
        <begin position="270"/>
        <end position="494"/>
    </location>
</feature>
<organism evidence="3 4">
    <name type="scientific">Intoshia linei</name>
    <dbReference type="NCBI Taxonomy" id="1819745"/>
    <lineage>
        <taxon>Eukaryota</taxon>
        <taxon>Metazoa</taxon>
        <taxon>Spiralia</taxon>
        <taxon>Lophotrochozoa</taxon>
        <taxon>Mesozoa</taxon>
        <taxon>Orthonectida</taxon>
        <taxon>Rhopaluridae</taxon>
        <taxon>Intoshia</taxon>
    </lineage>
</organism>
<evidence type="ECO:0000259" key="2">
    <source>
        <dbReference type="Pfam" id="PF25767"/>
    </source>
</evidence>
<evidence type="ECO:0000313" key="4">
    <source>
        <dbReference type="Proteomes" id="UP000078046"/>
    </source>
</evidence>
<evidence type="ECO:0000256" key="1">
    <source>
        <dbReference type="SAM" id="Phobius"/>
    </source>
</evidence>
<dbReference type="GO" id="GO:0036038">
    <property type="term" value="C:MKS complex"/>
    <property type="evidence" value="ECO:0007669"/>
    <property type="project" value="InterPro"/>
</dbReference>
<feature type="transmembrane region" description="Helical" evidence="1">
    <location>
        <begin position="1878"/>
        <end position="1898"/>
    </location>
</feature>
<feature type="transmembrane region" description="Helical" evidence="1">
    <location>
        <begin position="1831"/>
        <end position="1858"/>
    </location>
</feature>
<proteinExistence type="predicted"/>
<feature type="transmembrane region" description="Helical" evidence="1">
    <location>
        <begin position="1952"/>
        <end position="1972"/>
    </location>
</feature>
<dbReference type="PANTHER" id="PTHR21274">
    <property type="entry name" value="MECKELIN"/>
    <property type="match status" value="1"/>
</dbReference>
<dbReference type="GO" id="GO:0060271">
    <property type="term" value="P:cilium assembly"/>
    <property type="evidence" value="ECO:0007669"/>
    <property type="project" value="InterPro"/>
</dbReference>
<dbReference type="Proteomes" id="UP000078046">
    <property type="component" value="Unassembled WGS sequence"/>
</dbReference>
<dbReference type="EMBL" id="LWCA01000083">
    <property type="protein sequence ID" value="OAF71066.1"/>
    <property type="molecule type" value="Genomic_DNA"/>
</dbReference>
<dbReference type="Gene3D" id="1.25.10.10">
    <property type="entry name" value="Leucine-rich Repeat Variant"/>
    <property type="match status" value="1"/>
</dbReference>
<protein>
    <submittedName>
        <fullName evidence="3">Meckelin</fullName>
    </submittedName>
</protein>
<keyword evidence="1" id="KW-0812">Transmembrane</keyword>
<dbReference type="InterPro" id="IPR019170">
    <property type="entry name" value="Meckelin"/>
</dbReference>
<dbReference type="PANTHER" id="PTHR21274:SF0">
    <property type="entry name" value="MECKELIN"/>
    <property type="match status" value="1"/>
</dbReference>
<dbReference type="InterPro" id="IPR058033">
    <property type="entry name" value="ARM_TBCD_2nd"/>
</dbReference>
<keyword evidence="4" id="KW-1185">Reference proteome</keyword>
<keyword evidence="1" id="KW-0472">Membrane</keyword>
<dbReference type="SUPFAM" id="SSF48371">
    <property type="entry name" value="ARM repeat"/>
    <property type="match status" value="1"/>
</dbReference>
<reference evidence="3 4" key="1">
    <citation type="submission" date="2016-04" db="EMBL/GenBank/DDBJ databases">
        <title>The genome of Intoshia linei affirms orthonectids as highly simplified spiralians.</title>
        <authorList>
            <person name="Mikhailov K.V."/>
            <person name="Slusarev G.S."/>
            <person name="Nikitin M.A."/>
            <person name="Logacheva M.D."/>
            <person name="Penin A."/>
            <person name="Aleoshin V."/>
            <person name="Panchin Y.V."/>
        </authorList>
    </citation>
    <scope>NUCLEOTIDE SEQUENCE [LARGE SCALE GENOMIC DNA]</scope>
    <source>
        <strain evidence="3">Intl2013</strain>
        <tissue evidence="3">Whole animal</tissue>
    </source>
</reference>
<comment type="caution">
    <text evidence="3">The sequence shown here is derived from an EMBL/GenBank/DDBJ whole genome shotgun (WGS) entry which is preliminary data.</text>
</comment>
<dbReference type="Pfam" id="PF25767">
    <property type="entry name" value="ARM_TBCD_2nd"/>
    <property type="match status" value="1"/>
</dbReference>
<feature type="transmembrane region" description="Helical" evidence="1">
    <location>
        <begin position="1792"/>
        <end position="1810"/>
    </location>
</feature>
<accession>A0A177B9Z9</accession>
<gene>
    <name evidence="3" type="ORF">A3Q56_01165</name>
</gene>